<dbReference type="SMART" id="SM00028">
    <property type="entry name" value="TPR"/>
    <property type="match status" value="16"/>
</dbReference>
<dbReference type="Pfam" id="PF13181">
    <property type="entry name" value="TPR_8"/>
    <property type="match status" value="1"/>
</dbReference>
<dbReference type="EMBL" id="CP046052">
    <property type="protein sequence ID" value="QGM45152.1"/>
    <property type="molecule type" value="Genomic_DNA"/>
</dbReference>
<feature type="repeat" description="TPR" evidence="3">
    <location>
        <begin position="386"/>
        <end position="419"/>
    </location>
</feature>
<dbReference type="AlphaFoldDB" id="A0A6B8KC54"/>
<dbReference type="Gene3D" id="3.40.50.300">
    <property type="entry name" value="P-loop containing nucleotide triphosphate hydrolases"/>
    <property type="match status" value="1"/>
</dbReference>
<dbReference type="Pfam" id="PF13469">
    <property type="entry name" value="Sulfotransfer_3"/>
    <property type="match status" value="1"/>
</dbReference>
<dbReference type="SUPFAM" id="SSF48452">
    <property type="entry name" value="TPR-like"/>
    <property type="match status" value="2"/>
</dbReference>
<feature type="repeat" description="TPR" evidence="3">
    <location>
        <begin position="318"/>
        <end position="351"/>
    </location>
</feature>
<dbReference type="InterPro" id="IPR027417">
    <property type="entry name" value="P-loop_NTPase"/>
</dbReference>
<reference evidence="4 5" key="1">
    <citation type="submission" date="2019-11" db="EMBL/GenBank/DDBJ databases">
        <title>The genome sequence of Methylocystis heyeri.</title>
        <authorList>
            <person name="Oshkin I.Y."/>
            <person name="Miroshnikov K."/>
            <person name="Dedysh S.N."/>
        </authorList>
    </citation>
    <scope>NUCLEOTIDE SEQUENCE [LARGE SCALE GENOMIC DNA]</scope>
    <source>
        <strain evidence="4 5">H2</strain>
    </source>
</reference>
<dbReference type="SUPFAM" id="SSF48439">
    <property type="entry name" value="Protein prenylyltransferase"/>
    <property type="match status" value="1"/>
</dbReference>
<feature type="repeat" description="TPR" evidence="3">
    <location>
        <begin position="148"/>
        <end position="181"/>
    </location>
</feature>
<dbReference type="OrthoDB" id="9800698at2"/>
<evidence type="ECO:0000256" key="1">
    <source>
        <dbReference type="ARBA" id="ARBA00022737"/>
    </source>
</evidence>
<dbReference type="SUPFAM" id="SSF52540">
    <property type="entry name" value="P-loop containing nucleoside triphosphate hydrolases"/>
    <property type="match status" value="1"/>
</dbReference>
<gene>
    <name evidence="4" type="ORF">H2LOC_005300</name>
</gene>
<dbReference type="Proteomes" id="UP000309061">
    <property type="component" value="Chromosome"/>
</dbReference>
<accession>A0A6B8KC54</accession>
<dbReference type="RefSeq" id="WP_136495436.1">
    <property type="nucleotide sequence ID" value="NZ_CP046052.1"/>
</dbReference>
<protein>
    <submittedName>
        <fullName evidence="4">Tetratricopeptide repeat protein</fullName>
    </submittedName>
</protein>
<feature type="repeat" description="TPR" evidence="3">
    <location>
        <begin position="420"/>
        <end position="453"/>
    </location>
</feature>
<sequence length="901" mass="98668">MNKLSSAAANCERLFQQAAQLFRQGKAAEAEALCRRIAAARSDYFPAFHLLGAICLQQGRPAEALGSLSHALDSRPPNPARILADLGLAQAALGQFENALASYDQSLALAPDQPDVHHRRGAALAALRRTGEAIASFDQALRLRPGFVDALNNRGVALSALGRAAEALASYDQALALKPDFAAAHYNRGGALMALNRPDEAVASYDHALALRPDNAAALLNRGNVLFSLGRQQEALASFDSALASKPGLAEALYGRANALERLGWTEQALASFAAAAEAKPDYADAFYNRANLLQKLGRLDEAVAIFGKAVEANPAYVEAWNNRGNALMDLGRPAEALASYEKALAIKGDYAEALVNRANALLALTRLEEAFASAREALAARADYPEALNSLGNALGALHRHAEALACFDRALVVRPAYAEALNNRGNALLNLRRPLEALASFDSALALRPGCPETLNNRGNALRNLRRFEEALESFERALAVRPNYAQALNNRGNALGDLDRAAEALENYDAALRVRPDFAEVHDNKGGILLQLGRAQEAVASIRQATKLAPQRAFFHYKLASARRWKAGDPEISEMEALARRKSELAREERIYLQFALAKVYEDIDDRERCFSALLEGNALKRERLGYDEAAMLEMFERTAEVFSEDMLRKRAGDGDPSPAPVFILGMPRSGTTLVEQILSSHPAVFGAGELDDLSESIAVCCEEPGENYPDAFFGVEGAKLRELGARYVAGIGRNAPPGVLRITDKTPDNFRFIGLIRLALPNARIIHVRRDPLDTCFSCFSRLFAGDLGYIYDLGELGRYYRAYEKLMAHWRAALPKGAMLEVQYEEAVADLESFARGIVDFCNLDWDPRCLDFHRQERLVRTSSLMQVRQPIYNSSIGRWRAYEAFLGPLIQALER</sequence>
<dbReference type="InterPro" id="IPR011990">
    <property type="entry name" value="TPR-like_helical_dom_sf"/>
</dbReference>
<feature type="repeat" description="TPR" evidence="3">
    <location>
        <begin position="216"/>
        <end position="249"/>
    </location>
</feature>
<keyword evidence="1" id="KW-0677">Repeat</keyword>
<keyword evidence="2 3" id="KW-0802">TPR repeat</keyword>
<feature type="repeat" description="TPR" evidence="3">
    <location>
        <begin position="114"/>
        <end position="147"/>
    </location>
</feature>
<feature type="repeat" description="TPR" evidence="3">
    <location>
        <begin position="80"/>
        <end position="113"/>
    </location>
</feature>
<feature type="repeat" description="TPR" evidence="3">
    <location>
        <begin position="182"/>
        <end position="215"/>
    </location>
</feature>
<dbReference type="Pfam" id="PF13432">
    <property type="entry name" value="TPR_16"/>
    <property type="match status" value="4"/>
</dbReference>
<dbReference type="InterPro" id="IPR050498">
    <property type="entry name" value="Ycf3"/>
</dbReference>
<feature type="repeat" description="TPR" evidence="3">
    <location>
        <begin position="284"/>
        <end position="317"/>
    </location>
</feature>
<organism evidence="4 5">
    <name type="scientific">Methylocystis heyeri</name>
    <dbReference type="NCBI Taxonomy" id="391905"/>
    <lineage>
        <taxon>Bacteria</taxon>
        <taxon>Pseudomonadati</taxon>
        <taxon>Pseudomonadota</taxon>
        <taxon>Alphaproteobacteria</taxon>
        <taxon>Hyphomicrobiales</taxon>
        <taxon>Methylocystaceae</taxon>
        <taxon>Methylocystis</taxon>
    </lineage>
</organism>
<dbReference type="Gene3D" id="1.25.40.10">
    <property type="entry name" value="Tetratricopeptide repeat domain"/>
    <property type="match status" value="7"/>
</dbReference>
<feature type="repeat" description="TPR" evidence="3">
    <location>
        <begin position="522"/>
        <end position="555"/>
    </location>
</feature>
<dbReference type="InterPro" id="IPR019734">
    <property type="entry name" value="TPR_rpt"/>
</dbReference>
<dbReference type="PROSITE" id="PS50005">
    <property type="entry name" value="TPR"/>
    <property type="match status" value="12"/>
</dbReference>
<dbReference type="PANTHER" id="PTHR44858">
    <property type="entry name" value="TETRATRICOPEPTIDE REPEAT PROTEIN 6"/>
    <property type="match status" value="1"/>
</dbReference>
<feature type="repeat" description="TPR" evidence="3">
    <location>
        <begin position="454"/>
        <end position="487"/>
    </location>
</feature>
<evidence type="ECO:0000313" key="5">
    <source>
        <dbReference type="Proteomes" id="UP000309061"/>
    </source>
</evidence>
<keyword evidence="5" id="KW-1185">Reference proteome</keyword>
<name>A0A6B8KC54_9HYPH</name>
<evidence type="ECO:0000313" key="4">
    <source>
        <dbReference type="EMBL" id="QGM45152.1"/>
    </source>
</evidence>
<evidence type="ECO:0000256" key="2">
    <source>
        <dbReference type="ARBA" id="ARBA00022803"/>
    </source>
</evidence>
<dbReference type="PROSITE" id="PS50293">
    <property type="entry name" value="TPR_REGION"/>
    <property type="match status" value="2"/>
</dbReference>
<proteinExistence type="predicted"/>
<evidence type="ECO:0000256" key="3">
    <source>
        <dbReference type="PROSITE-ProRule" id="PRU00339"/>
    </source>
</evidence>
<dbReference type="Pfam" id="PF13414">
    <property type="entry name" value="TPR_11"/>
    <property type="match status" value="1"/>
</dbReference>
<dbReference type="Pfam" id="PF00515">
    <property type="entry name" value="TPR_1"/>
    <property type="match status" value="2"/>
</dbReference>
<feature type="repeat" description="TPR" evidence="3">
    <location>
        <begin position="488"/>
        <end position="521"/>
    </location>
</feature>
<dbReference type="KEGG" id="mhey:H2LOC_005300"/>
<dbReference type="PANTHER" id="PTHR44858:SF1">
    <property type="entry name" value="UDP-N-ACETYLGLUCOSAMINE--PEPTIDE N-ACETYLGLUCOSAMINYLTRANSFERASE SPINDLY-RELATED"/>
    <property type="match status" value="1"/>
</dbReference>